<evidence type="ECO:0000256" key="5">
    <source>
        <dbReference type="ARBA" id="ARBA00023065"/>
    </source>
</evidence>
<dbReference type="GO" id="GO:0046933">
    <property type="term" value="F:proton-transporting ATP synthase activity, rotational mechanism"/>
    <property type="evidence" value="ECO:0007669"/>
    <property type="project" value="TreeGrafter"/>
</dbReference>
<dbReference type="AlphaFoldDB" id="A0A4Y9Z2M4"/>
<gene>
    <name evidence="9" type="ORF">C8Q71DRAFT_776642</name>
    <name evidence="10" type="ORF">EVJ58_g1528</name>
</gene>
<evidence type="ECO:0000256" key="4">
    <source>
        <dbReference type="ARBA" id="ARBA00022792"/>
    </source>
</evidence>
<keyword evidence="7 8" id="KW-0472">Membrane</keyword>
<dbReference type="EMBL" id="JADCUA010000021">
    <property type="protein sequence ID" value="KAH9832491.1"/>
    <property type="molecule type" value="Genomic_DNA"/>
</dbReference>
<evidence type="ECO:0000313" key="12">
    <source>
        <dbReference type="Proteomes" id="UP000814176"/>
    </source>
</evidence>
<dbReference type="EMBL" id="SEKV01000049">
    <property type="protein sequence ID" value="TFY67619.1"/>
    <property type="molecule type" value="Genomic_DNA"/>
</dbReference>
<dbReference type="Gene3D" id="1.20.5.2210">
    <property type="match status" value="1"/>
</dbReference>
<evidence type="ECO:0000256" key="8">
    <source>
        <dbReference type="RuleBase" id="RU368017"/>
    </source>
</evidence>
<dbReference type="GeneID" id="72005401"/>
<keyword evidence="4 8" id="KW-0999">Mitochondrion inner membrane</keyword>
<dbReference type="Pfam" id="PF05405">
    <property type="entry name" value="Mt_ATP-synt_B"/>
    <property type="match status" value="1"/>
</dbReference>
<organism evidence="10 11">
    <name type="scientific">Rhodofomes roseus</name>
    <dbReference type="NCBI Taxonomy" id="34475"/>
    <lineage>
        <taxon>Eukaryota</taxon>
        <taxon>Fungi</taxon>
        <taxon>Dikarya</taxon>
        <taxon>Basidiomycota</taxon>
        <taxon>Agaricomycotina</taxon>
        <taxon>Agaricomycetes</taxon>
        <taxon>Polyporales</taxon>
        <taxon>Rhodofomes</taxon>
    </lineage>
</organism>
<dbReference type="InterPro" id="IPR008688">
    <property type="entry name" value="ATP_synth_Bsub_B/MI25"/>
</dbReference>
<evidence type="ECO:0000313" key="9">
    <source>
        <dbReference type="EMBL" id="KAH9832491.1"/>
    </source>
</evidence>
<sequence length="242" mass="26239">MASRIATTSLRAAASKVRPQVVAAIPRAIVARGMASSSNPPPAEKASELINKMPSSAGLVTKTGSVVLGTGLLATAISQELYVVNEETVIAAGFFVLLTFIAKSIREPYRDWAEGHIQRIKGILDSSRAEHTQAVKDRIVSVEQMKDVVSITESLFALSKETAKLEAEAFVQQQNVALASEVKAVLDSWVRFEQQEKENEQAELTKTVIANVLKSLNDEKVQKEILTNAVAEIDQLVKNNAI</sequence>
<keyword evidence="6 8" id="KW-0496">Mitochondrion</keyword>
<accession>A0A4Y9Z2M4</accession>
<dbReference type="GO" id="GO:0045259">
    <property type="term" value="C:proton-transporting ATP synthase complex"/>
    <property type="evidence" value="ECO:0007669"/>
    <property type="project" value="UniProtKB-KW"/>
</dbReference>
<protein>
    <recommendedName>
        <fullName evidence="8">ATP synthase subunit 4</fullName>
    </recommendedName>
</protein>
<dbReference type="Proteomes" id="UP000814176">
    <property type="component" value="Unassembled WGS sequence"/>
</dbReference>
<evidence type="ECO:0000256" key="1">
    <source>
        <dbReference type="ARBA" id="ARBA00022448"/>
    </source>
</evidence>
<comment type="similarity">
    <text evidence="8">Belongs to the eukaryotic ATPase B chain family.</text>
</comment>
<evidence type="ECO:0000256" key="6">
    <source>
        <dbReference type="ARBA" id="ARBA00023128"/>
    </source>
</evidence>
<reference evidence="10 11" key="1">
    <citation type="submission" date="2019-01" db="EMBL/GenBank/DDBJ databases">
        <title>Genome sequencing of the rare red list fungi Fomitopsis rosea.</title>
        <authorList>
            <person name="Buettner E."/>
            <person name="Kellner H."/>
        </authorList>
    </citation>
    <scope>NUCLEOTIDE SEQUENCE [LARGE SCALE GENOMIC DNA]</scope>
    <source>
        <strain evidence="10 11">DSM 105464</strain>
    </source>
</reference>
<dbReference type="PANTHER" id="PTHR12733">
    <property type="entry name" value="MITOCHONDRIAL ATP SYNTHASE B CHAIN"/>
    <property type="match status" value="1"/>
</dbReference>
<keyword evidence="12" id="KW-1185">Reference proteome</keyword>
<dbReference type="InterPro" id="IPR013837">
    <property type="entry name" value="ATP_synth_F0_suB"/>
</dbReference>
<comment type="caution">
    <text evidence="10">The sequence shown here is derived from an EMBL/GenBank/DDBJ whole genome shotgun (WGS) entry which is preliminary data.</text>
</comment>
<keyword evidence="1 8" id="KW-0813">Transport</keyword>
<comment type="subcellular location">
    <subcellularLocation>
        <location evidence="8">Mitochondrion</location>
    </subcellularLocation>
    <subcellularLocation>
        <location evidence="8">Mitochondrion inner membrane</location>
    </subcellularLocation>
</comment>
<dbReference type="GO" id="GO:0005743">
    <property type="term" value="C:mitochondrial inner membrane"/>
    <property type="evidence" value="ECO:0007669"/>
    <property type="project" value="UniProtKB-SubCell"/>
</dbReference>
<name>A0A4Y9Z2M4_9APHY</name>
<dbReference type="Proteomes" id="UP000298390">
    <property type="component" value="Unassembled WGS sequence"/>
</dbReference>
<evidence type="ECO:0000256" key="3">
    <source>
        <dbReference type="ARBA" id="ARBA00022781"/>
    </source>
</evidence>
<dbReference type="STRING" id="34475.A0A4Y9Z2M4"/>
<evidence type="ECO:0000256" key="2">
    <source>
        <dbReference type="ARBA" id="ARBA00022547"/>
    </source>
</evidence>
<dbReference type="PANTHER" id="PTHR12733:SF3">
    <property type="entry name" value="ATP SYNTHASE F(0) COMPLEX SUBUNIT B1, MITOCHONDRIAL"/>
    <property type="match status" value="1"/>
</dbReference>
<dbReference type="OrthoDB" id="67388at2759"/>
<comment type="function">
    <text evidence="8">Subunit b, of the mitochondrial membrane ATP synthase complex (F(1)F(0) ATP synthase or Complex V) that produces ATP from ADP in the presence of a proton gradient across the membrane which is generated by electron transport complexes of the respiratory chain. ATP synthase complex consist of a soluble F(1) head domain - the catalytic core - and a membrane F(1) domain - the membrane proton channel. These two domains are linked by a central stalk rotating inside the F(1) region and a stationary peripheral stalk. During catalysis, ATP synthesis in the catalytic domain of F(1) is coupled via a rotary mechanism of the central stalk subunits to proton translocation. In vivo, can only synthesize ATP although its ATP hydrolase activity can be activated artificially in vitro. Part of the complex F(0) domain. Part of the complex F(0) domain and the peripheric stalk, which acts as a stator to hold the catalytic alpha(3)beta(3) subcomplex and subunit a/ATP6 static relative to the rotary elements.</text>
</comment>
<keyword evidence="2 8" id="KW-0138">CF(0)</keyword>
<keyword evidence="5 8" id="KW-0406">Ion transport</keyword>
<keyword evidence="3 8" id="KW-0375">Hydrogen ion transport</keyword>
<evidence type="ECO:0000313" key="10">
    <source>
        <dbReference type="EMBL" id="TFY67619.1"/>
    </source>
</evidence>
<dbReference type="RefSeq" id="XP_047775409.1">
    <property type="nucleotide sequence ID" value="XM_047924669.1"/>
</dbReference>
<proteinExistence type="inferred from homology"/>
<reference evidence="9 12" key="2">
    <citation type="journal article" date="2021" name="Environ. Microbiol.">
        <title>Gene family expansions and transcriptome signatures uncover fungal adaptations to wood decay.</title>
        <authorList>
            <person name="Hage H."/>
            <person name="Miyauchi S."/>
            <person name="Viragh M."/>
            <person name="Drula E."/>
            <person name="Min B."/>
            <person name="Chaduli D."/>
            <person name="Navarro D."/>
            <person name="Favel A."/>
            <person name="Norest M."/>
            <person name="Lesage-Meessen L."/>
            <person name="Balint B."/>
            <person name="Merenyi Z."/>
            <person name="de Eugenio L."/>
            <person name="Morin E."/>
            <person name="Martinez A.T."/>
            <person name="Baldrian P."/>
            <person name="Stursova M."/>
            <person name="Martinez M.J."/>
            <person name="Novotny C."/>
            <person name="Magnuson J.K."/>
            <person name="Spatafora J.W."/>
            <person name="Maurice S."/>
            <person name="Pangilinan J."/>
            <person name="Andreopoulos W."/>
            <person name="LaButti K."/>
            <person name="Hundley H."/>
            <person name="Na H."/>
            <person name="Kuo A."/>
            <person name="Barry K."/>
            <person name="Lipzen A."/>
            <person name="Henrissat B."/>
            <person name="Riley R."/>
            <person name="Ahrendt S."/>
            <person name="Nagy L.G."/>
            <person name="Grigoriev I.V."/>
            <person name="Martin F."/>
            <person name="Rosso M.N."/>
        </authorList>
    </citation>
    <scope>NUCLEOTIDE SEQUENCE [LARGE SCALE GENOMIC DNA]</scope>
    <source>
        <strain evidence="9 12">CIRM-BRFM 1785</strain>
    </source>
</reference>
<dbReference type="FunFam" id="1.20.5.2210:FF:000002">
    <property type="entry name" value="ATP synthase subunit 4 mitochondrial"/>
    <property type="match status" value="1"/>
</dbReference>
<evidence type="ECO:0000313" key="11">
    <source>
        <dbReference type="Proteomes" id="UP000298390"/>
    </source>
</evidence>
<dbReference type="SUPFAM" id="SSF161060">
    <property type="entry name" value="ATP synthase B chain-like"/>
    <property type="match status" value="1"/>
</dbReference>
<evidence type="ECO:0000256" key="7">
    <source>
        <dbReference type="ARBA" id="ARBA00023136"/>
    </source>
</evidence>
<comment type="subunit">
    <text evidence="8">F-type ATPases have 2 components, CF(1) - the catalytic core - and CF(0) - the membrane proton channel. In yeast, the dimeric form of ATP synthase consists of 17 polypeptides: alpha, beta, gamma, delta, epsilon, 4 (B), 5 (OSCP), 6 (A), 8, 9 (C), d, E (Tim11), f, g, h, i/j and k.</text>
</comment>